<feature type="region of interest" description="Disordered" evidence="1">
    <location>
        <begin position="1"/>
        <end position="22"/>
    </location>
</feature>
<dbReference type="EMBL" id="JABXXO010000006">
    <property type="protein sequence ID" value="KAF7776573.1"/>
    <property type="molecule type" value="Genomic_DNA"/>
</dbReference>
<name>A0A8H7F4G0_AGABI</name>
<reference evidence="2 3" key="1">
    <citation type="journal article" name="Sci. Rep.">
        <title>Telomere-to-telomere assembled and centromere annotated genomes of the two main subspecies of the button mushroom Agaricus bisporus reveal especially polymorphic chromosome ends.</title>
        <authorList>
            <person name="Sonnenberg A.S.M."/>
            <person name="Sedaghat-Telgerd N."/>
            <person name="Lavrijssen B."/>
            <person name="Ohm R.A."/>
            <person name="Hendrickx P.M."/>
            <person name="Scholtmeijer K."/>
            <person name="Baars J.J.P."/>
            <person name="van Peer A."/>
        </authorList>
    </citation>
    <scope>NUCLEOTIDE SEQUENCE [LARGE SCALE GENOMIC DNA]</scope>
    <source>
        <strain evidence="2 3">H119_p4</strain>
    </source>
</reference>
<protein>
    <submittedName>
        <fullName evidence="2">Uncharacterized protein</fullName>
    </submittedName>
</protein>
<accession>A0A8H7F4G0</accession>
<organism evidence="2 3">
    <name type="scientific">Agaricus bisporus var. burnettii</name>
    <dbReference type="NCBI Taxonomy" id="192524"/>
    <lineage>
        <taxon>Eukaryota</taxon>
        <taxon>Fungi</taxon>
        <taxon>Dikarya</taxon>
        <taxon>Basidiomycota</taxon>
        <taxon>Agaricomycotina</taxon>
        <taxon>Agaricomycetes</taxon>
        <taxon>Agaricomycetidae</taxon>
        <taxon>Agaricales</taxon>
        <taxon>Agaricineae</taxon>
        <taxon>Agaricaceae</taxon>
        <taxon>Agaricus</taxon>
    </lineage>
</organism>
<comment type="caution">
    <text evidence="2">The sequence shown here is derived from an EMBL/GenBank/DDBJ whole genome shotgun (WGS) entry which is preliminary data.</text>
</comment>
<evidence type="ECO:0000313" key="2">
    <source>
        <dbReference type="EMBL" id="KAF7776573.1"/>
    </source>
</evidence>
<proteinExistence type="predicted"/>
<gene>
    <name evidence="2" type="ORF">Agabi119p4_4966</name>
</gene>
<dbReference type="AlphaFoldDB" id="A0A8H7F4G0"/>
<dbReference type="Proteomes" id="UP000629468">
    <property type="component" value="Unassembled WGS sequence"/>
</dbReference>
<evidence type="ECO:0000313" key="3">
    <source>
        <dbReference type="Proteomes" id="UP000629468"/>
    </source>
</evidence>
<dbReference type="Gene3D" id="3.60.130.30">
    <property type="match status" value="1"/>
</dbReference>
<sequence length="565" mass="63504">MDSDLSPSARESVGDGGVGGTYELKQGNLDSEGFCSRHYPLFSRKIHAGMEDTGQLEVLTMDVSSEELDNMIHDAVAGSRLGTPLDAYEDIEGAGEVSEKPRIRRLDEGQGESKSAKKCQRRQVKVKEAQLHQLYEGQKVELSARKRAKIGGSEDSAAAEGMDTSQLNKTDLRNLRRSKKRSAVELKGGFRASKKAISAVAQRVGELQLPADMEKTIREGTQLGAYRPLRQPLDADVQERMDEVNTARAKGVFEDPPAVLANLKAKDYRVVKWDGIRPVALVDRQDRIFAVLAGQPPEKTWATRCTSYFDLLSDDSESARKLGTKHLNHKRGFYPSIDSGVTFAPGYQHPHNLALSPAALGLVDNPTRTSLENNFQRFAESAMDVFAPNLFRYYQDHIRLLEDNHNYRHLRHNLRNGIYTSKSNNYPPRAYTAPHRDVMNLAFGWCAVFALGNFDATHGGHLVIHNLRITIEFPHASCILLPSSILWHSNVPIASGEQRASLTFYTPGGLFRFIDNHFFVEKELEKAHSDEWRRLQKEKIERKSYAYDFYSTVQEIVSCDRPSVK</sequence>
<feature type="region of interest" description="Disordered" evidence="1">
    <location>
        <begin position="151"/>
        <end position="178"/>
    </location>
</feature>
<evidence type="ECO:0000256" key="1">
    <source>
        <dbReference type="SAM" id="MobiDB-lite"/>
    </source>
</evidence>